<evidence type="ECO:0000313" key="2">
    <source>
        <dbReference type="Proteomes" id="UP000477651"/>
    </source>
</evidence>
<organism evidence="1 2">
    <name type="scientific">Pelistega ratti</name>
    <dbReference type="NCBI Taxonomy" id="2652177"/>
    <lineage>
        <taxon>Bacteria</taxon>
        <taxon>Pseudomonadati</taxon>
        <taxon>Pseudomonadota</taxon>
        <taxon>Betaproteobacteria</taxon>
        <taxon>Burkholderiales</taxon>
        <taxon>Alcaligenaceae</taxon>
        <taxon>Pelistega</taxon>
    </lineage>
</organism>
<protein>
    <recommendedName>
        <fullName evidence="3">Immunity protein 50</fullName>
    </recommendedName>
</protein>
<dbReference type="Pfam" id="PF15594">
    <property type="entry name" value="Imm50"/>
    <property type="match status" value="1"/>
</dbReference>
<dbReference type="EMBL" id="JAAGYR010000005">
    <property type="protein sequence ID" value="NEN75472.1"/>
    <property type="molecule type" value="Genomic_DNA"/>
</dbReference>
<evidence type="ECO:0000313" key="1">
    <source>
        <dbReference type="EMBL" id="NEN75472.1"/>
    </source>
</evidence>
<proteinExistence type="predicted"/>
<name>A0A6L9Y4S2_9BURK</name>
<gene>
    <name evidence="1" type="ORF">F9B74_03915</name>
</gene>
<dbReference type="RefSeq" id="WP_159990751.1">
    <property type="nucleotide sequence ID" value="NZ_CP047165.1"/>
</dbReference>
<comment type="caution">
    <text evidence="1">The sequence shown here is derived from an EMBL/GenBank/DDBJ whole genome shotgun (WGS) entry which is preliminary data.</text>
</comment>
<accession>A0A6L9Y4S2</accession>
<dbReference type="Proteomes" id="UP000477651">
    <property type="component" value="Unassembled WGS sequence"/>
</dbReference>
<dbReference type="InterPro" id="IPR028957">
    <property type="entry name" value="Imm50"/>
</dbReference>
<dbReference type="AlphaFoldDB" id="A0A6L9Y4S2"/>
<reference evidence="1 2" key="1">
    <citation type="submission" date="2020-02" db="EMBL/GenBank/DDBJ databases">
        <title>Pelistega sp. NLN82 were isolated from wild rodents of the Hainan Island.</title>
        <authorList>
            <person name="Niu N."/>
            <person name="Zhou J."/>
        </authorList>
    </citation>
    <scope>NUCLEOTIDE SEQUENCE [LARGE SCALE GENOMIC DNA]</scope>
    <source>
        <strain evidence="1 2">NLN82</strain>
    </source>
</reference>
<sequence>MKWFEKAIGKEKIINMFNGNIDVNEVYLHKILCYDYTLTIFFYILNIPSEFPKKWNKKDFNAISMKLSFSDLNHFNVYGNNLFNKKGILNINIDENIVKMNFEGNNINIICESDFYFIDDITPEFINIEESMN</sequence>
<keyword evidence="2" id="KW-1185">Reference proteome</keyword>
<evidence type="ECO:0008006" key="3">
    <source>
        <dbReference type="Google" id="ProtNLM"/>
    </source>
</evidence>